<evidence type="ECO:0000256" key="1">
    <source>
        <dbReference type="ARBA" id="ARBA00022829"/>
    </source>
</evidence>
<evidence type="ECO:0000313" key="4">
    <source>
        <dbReference type="Proteomes" id="UP000767446"/>
    </source>
</evidence>
<reference evidence="3" key="1">
    <citation type="submission" date="2021-02" db="EMBL/GenBank/DDBJ databases">
        <title>Metagenome analyses of Stigonema ocellatum DSM 106950, Chlorogloea purpurea SAG 13.99 and Gomphosphaeria aponina DSM 107014.</title>
        <authorList>
            <person name="Marter P."/>
            <person name="Huang S."/>
        </authorList>
    </citation>
    <scope>NUCLEOTIDE SEQUENCE</scope>
    <source>
        <strain evidence="3">JP213</strain>
    </source>
</reference>
<accession>A0A941GSX6</accession>
<dbReference type="AlphaFoldDB" id="A0A941GSX6"/>
<dbReference type="InterPro" id="IPR003768">
    <property type="entry name" value="ScpA"/>
</dbReference>
<dbReference type="Pfam" id="PF02616">
    <property type="entry name" value="SMC_ScpA"/>
    <property type="match status" value="1"/>
</dbReference>
<proteinExistence type="predicted"/>
<evidence type="ECO:0000256" key="2">
    <source>
        <dbReference type="ARBA" id="ARBA00044777"/>
    </source>
</evidence>
<dbReference type="InterPro" id="IPR023093">
    <property type="entry name" value="ScpA-like_C"/>
</dbReference>
<sequence>MAQQGEIDPWDVQVIEVIDRFLSELGLTGDTAPEEADLPQSGQVFLWASMLVLLKADTLELIEEEEEEEYLLEEEASTSETPRELPVLLERNLRRRLGTPPIRRRRVTLKELIEQIEQIATELAQTPARRRRTPTQSRKETARTITDLAHNENLTEVAALLEQFLKSDWPAIAGGKDCIDLDELLHWWRRAVYANNGEHQEVNGQTHDQVGVFWGLLLLCAQSKVELWQSEFYQDLQIKPISE</sequence>
<dbReference type="EMBL" id="JADQBC010000001">
    <property type="protein sequence ID" value="MBR8826338.1"/>
    <property type="molecule type" value="Genomic_DNA"/>
</dbReference>
<protein>
    <recommendedName>
        <fullName evidence="2">Segregation and condensation protein A</fullName>
    </recommendedName>
</protein>
<name>A0A941GSX6_9CHRO</name>
<dbReference type="GO" id="GO:0007059">
    <property type="term" value="P:chromosome segregation"/>
    <property type="evidence" value="ECO:0007669"/>
    <property type="project" value="UniProtKB-KW"/>
</dbReference>
<comment type="caution">
    <text evidence="3">The sequence shown here is derived from an EMBL/GenBank/DDBJ whole genome shotgun (WGS) entry which is preliminary data.</text>
</comment>
<dbReference type="PANTHER" id="PTHR33969">
    <property type="entry name" value="SEGREGATION AND CONDENSATION PROTEIN A"/>
    <property type="match status" value="1"/>
</dbReference>
<evidence type="ECO:0000313" key="3">
    <source>
        <dbReference type="EMBL" id="MBR8826338.1"/>
    </source>
</evidence>
<dbReference type="Proteomes" id="UP000767446">
    <property type="component" value="Unassembled WGS sequence"/>
</dbReference>
<organism evidence="3 4">
    <name type="scientific">Gomphosphaeria aponina SAG 52.96 = DSM 107014</name>
    <dbReference type="NCBI Taxonomy" id="1521640"/>
    <lineage>
        <taxon>Bacteria</taxon>
        <taxon>Bacillati</taxon>
        <taxon>Cyanobacteriota</taxon>
        <taxon>Cyanophyceae</taxon>
        <taxon>Oscillatoriophycideae</taxon>
        <taxon>Chroococcales</taxon>
        <taxon>Gomphosphaeriaceae</taxon>
        <taxon>Gomphosphaeria</taxon>
    </lineage>
</organism>
<keyword evidence="1" id="KW-0159">Chromosome partition</keyword>
<gene>
    <name evidence="3" type="ORF">DSM107014_00290</name>
</gene>
<dbReference type="PANTHER" id="PTHR33969:SF2">
    <property type="entry name" value="SEGREGATION AND CONDENSATION PROTEIN A"/>
    <property type="match status" value="1"/>
</dbReference>
<dbReference type="Gene3D" id="1.10.10.580">
    <property type="entry name" value="Structural maintenance of chromosome 1. Chain E"/>
    <property type="match status" value="1"/>
</dbReference>